<dbReference type="STRING" id="1503961.SAMN05421736_12091"/>
<comment type="similarity">
    <text evidence="8">Belongs to the TRAP transporter small permease family.</text>
</comment>
<evidence type="ECO:0000256" key="8">
    <source>
        <dbReference type="ARBA" id="ARBA00038436"/>
    </source>
</evidence>
<dbReference type="GO" id="GO:0005886">
    <property type="term" value="C:plasma membrane"/>
    <property type="evidence" value="ECO:0007669"/>
    <property type="project" value="UniProtKB-SubCell"/>
</dbReference>
<feature type="transmembrane region" description="Helical" evidence="9">
    <location>
        <begin position="132"/>
        <end position="153"/>
    </location>
</feature>
<proteinExistence type="inferred from homology"/>
<evidence type="ECO:0000256" key="7">
    <source>
        <dbReference type="ARBA" id="ARBA00023136"/>
    </source>
</evidence>
<organism evidence="11 12">
    <name type="scientific">Evansella caseinilytica</name>
    <dbReference type="NCBI Taxonomy" id="1503961"/>
    <lineage>
        <taxon>Bacteria</taxon>
        <taxon>Bacillati</taxon>
        <taxon>Bacillota</taxon>
        <taxon>Bacilli</taxon>
        <taxon>Bacillales</taxon>
        <taxon>Bacillaceae</taxon>
        <taxon>Evansella</taxon>
    </lineage>
</organism>
<feature type="transmembrane region" description="Helical" evidence="9">
    <location>
        <begin position="51"/>
        <end position="75"/>
    </location>
</feature>
<gene>
    <name evidence="11" type="ORF">SAMN05421736_12091</name>
</gene>
<dbReference type="Pfam" id="PF04290">
    <property type="entry name" value="DctQ"/>
    <property type="match status" value="1"/>
</dbReference>
<dbReference type="Proteomes" id="UP000198935">
    <property type="component" value="Unassembled WGS sequence"/>
</dbReference>
<dbReference type="InterPro" id="IPR055348">
    <property type="entry name" value="DctQ"/>
</dbReference>
<evidence type="ECO:0000313" key="11">
    <source>
        <dbReference type="EMBL" id="SDZ60679.1"/>
    </source>
</evidence>
<dbReference type="GO" id="GO:0015740">
    <property type="term" value="P:C4-dicarboxylate transport"/>
    <property type="evidence" value="ECO:0007669"/>
    <property type="project" value="TreeGrafter"/>
</dbReference>
<dbReference type="AlphaFoldDB" id="A0A1H3UGB2"/>
<comment type="subcellular location">
    <subcellularLocation>
        <location evidence="1">Cell inner membrane</location>
        <topology evidence="1">Multi-pass membrane protein</topology>
    </subcellularLocation>
</comment>
<dbReference type="PANTHER" id="PTHR35011:SF2">
    <property type="entry name" value="2,3-DIKETO-L-GULONATE TRAP TRANSPORTER SMALL PERMEASE PROTEIN YIAM"/>
    <property type="match status" value="1"/>
</dbReference>
<evidence type="ECO:0000256" key="9">
    <source>
        <dbReference type="SAM" id="Phobius"/>
    </source>
</evidence>
<keyword evidence="2" id="KW-0813">Transport</keyword>
<keyword evidence="4" id="KW-0997">Cell inner membrane</keyword>
<evidence type="ECO:0000256" key="2">
    <source>
        <dbReference type="ARBA" id="ARBA00022448"/>
    </source>
</evidence>
<dbReference type="InterPro" id="IPR007387">
    <property type="entry name" value="TRAP_DctQ"/>
</dbReference>
<evidence type="ECO:0000256" key="3">
    <source>
        <dbReference type="ARBA" id="ARBA00022475"/>
    </source>
</evidence>
<evidence type="ECO:0000259" key="10">
    <source>
        <dbReference type="Pfam" id="PF04290"/>
    </source>
</evidence>
<keyword evidence="12" id="KW-1185">Reference proteome</keyword>
<dbReference type="PANTHER" id="PTHR35011">
    <property type="entry name" value="2,3-DIKETO-L-GULONATE TRAP TRANSPORTER SMALL PERMEASE PROTEIN YIAM"/>
    <property type="match status" value="1"/>
</dbReference>
<sequence length="177" mass="20367">MKLLTPIVNMLRFLDRLVMKFEVFVLSWAVIVIAVMTFGNVVNRQITGRSWLFAAEISEIAIIMATFMGISYAARKGRHISMSAFFDMAPKKVKKALAIINPLITALILFLLSYYAYDYTINQTRTTSALEIPYWVMVMFMPIGLFLGGVQFLRNVWVNIVNEEVYLAQEKKDYDEQ</sequence>
<feature type="transmembrane region" description="Helical" evidence="9">
    <location>
        <begin position="21"/>
        <end position="39"/>
    </location>
</feature>
<protein>
    <submittedName>
        <fullName evidence="11">TRAP-type C4-dicarboxylate transport system, small permease component</fullName>
    </submittedName>
</protein>
<dbReference type="GO" id="GO:0022857">
    <property type="term" value="F:transmembrane transporter activity"/>
    <property type="evidence" value="ECO:0007669"/>
    <property type="project" value="TreeGrafter"/>
</dbReference>
<keyword evidence="5 9" id="KW-0812">Transmembrane</keyword>
<accession>A0A1H3UGB2</accession>
<feature type="transmembrane region" description="Helical" evidence="9">
    <location>
        <begin position="96"/>
        <end position="117"/>
    </location>
</feature>
<evidence type="ECO:0000256" key="4">
    <source>
        <dbReference type="ARBA" id="ARBA00022519"/>
    </source>
</evidence>
<feature type="domain" description="Tripartite ATP-independent periplasmic transporters DctQ component" evidence="10">
    <location>
        <begin position="33"/>
        <end position="158"/>
    </location>
</feature>
<keyword evidence="3" id="KW-1003">Cell membrane</keyword>
<evidence type="ECO:0000256" key="6">
    <source>
        <dbReference type="ARBA" id="ARBA00022989"/>
    </source>
</evidence>
<keyword evidence="6 9" id="KW-1133">Transmembrane helix</keyword>
<evidence type="ECO:0000313" key="12">
    <source>
        <dbReference type="Proteomes" id="UP000198935"/>
    </source>
</evidence>
<evidence type="ECO:0000256" key="5">
    <source>
        <dbReference type="ARBA" id="ARBA00022692"/>
    </source>
</evidence>
<reference evidence="12" key="1">
    <citation type="submission" date="2016-10" db="EMBL/GenBank/DDBJ databases">
        <authorList>
            <person name="Varghese N."/>
            <person name="Submissions S."/>
        </authorList>
    </citation>
    <scope>NUCLEOTIDE SEQUENCE [LARGE SCALE GENOMIC DNA]</scope>
    <source>
        <strain evidence="12">SP</strain>
    </source>
</reference>
<dbReference type="EMBL" id="FNPI01000020">
    <property type="protein sequence ID" value="SDZ60679.1"/>
    <property type="molecule type" value="Genomic_DNA"/>
</dbReference>
<keyword evidence="7 9" id="KW-0472">Membrane</keyword>
<evidence type="ECO:0000256" key="1">
    <source>
        <dbReference type="ARBA" id="ARBA00004429"/>
    </source>
</evidence>
<name>A0A1H3UGB2_9BACI</name>